<keyword evidence="6 7" id="KW-0408">Iron</keyword>
<dbReference type="PANTHER" id="PTHR30600:SF10">
    <property type="entry name" value="BLL6722 PROTEIN"/>
    <property type="match status" value="1"/>
</dbReference>
<feature type="compositionally biased region" description="Polar residues" evidence="8">
    <location>
        <begin position="679"/>
        <end position="691"/>
    </location>
</feature>
<keyword evidence="9" id="KW-1133">Transmembrane helix</keyword>
<reference evidence="11" key="1">
    <citation type="submission" date="2020-09" db="EMBL/GenBank/DDBJ databases">
        <title>Iningainema tapete sp. nov. (Scytonemataceae, Cyanobacteria) from greenhouses in central Florida (USA) produces two types of nodularin with biosynthetic potential for microcystin-LR and anabaenopeptins.</title>
        <authorList>
            <person name="Berthold D.E."/>
            <person name="Lefler F.W."/>
            <person name="Huang I.-S."/>
            <person name="Abdulla H."/>
            <person name="Zimba P.V."/>
            <person name="Laughinghouse H.D. IV."/>
        </authorList>
    </citation>
    <scope>NUCLEOTIDE SEQUENCE</scope>
    <source>
        <strain evidence="11">BLCCT55</strain>
    </source>
</reference>
<comment type="subcellular location">
    <subcellularLocation>
        <location evidence="1">Cell envelope</location>
    </subcellularLocation>
</comment>
<dbReference type="InterPro" id="IPR036909">
    <property type="entry name" value="Cyt_c-like_dom_sf"/>
</dbReference>
<dbReference type="GO" id="GO:0020037">
    <property type="term" value="F:heme binding"/>
    <property type="evidence" value="ECO:0007669"/>
    <property type="project" value="InterPro"/>
</dbReference>
<dbReference type="Gene3D" id="1.10.760.10">
    <property type="entry name" value="Cytochrome c-like domain"/>
    <property type="match status" value="2"/>
</dbReference>
<keyword evidence="5" id="KW-0560">Oxidoreductase</keyword>
<organism evidence="11 12">
    <name type="scientific">Iningainema tapete BLCC-T55</name>
    <dbReference type="NCBI Taxonomy" id="2748662"/>
    <lineage>
        <taxon>Bacteria</taxon>
        <taxon>Bacillati</taxon>
        <taxon>Cyanobacteriota</taxon>
        <taxon>Cyanophyceae</taxon>
        <taxon>Nostocales</taxon>
        <taxon>Scytonemataceae</taxon>
        <taxon>Iningainema tapete</taxon>
    </lineage>
</organism>
<feature type="region of interest" description="Disordered" evidence="8">
    <location>
        <begin position="317"/>
        <end position="339"/>
    </location>
</feature>
<evidence type="ECO:0000256" key="2">
    <source>
        <dbReference type="ARBA" id="ARBA00022617"/>
    </source>
</evidence>
<dbReference type="RefSeq" id="WP_190826156.1">
    <property type="nucleotide sequence ID" value="NZ_CAWPPI010000029.1"/>
</dbReference>
<dbReference type="AlphaFoldDB" id="A0A8J6XFB4"/>
<accession>A0A8J6XFB4</accession>
<evidence type="ECO:0000313" key="11">
    <source>
        <dbReference type="EMBL" id="MBD2771865.1"/>
    </source>
</evidence>
<dbReference type="PROSITE" id="PS51007">
    <property type="entry name" value="CYTC"/>
    <property type="match status" value="1"/>
</dbReference>
<evidence type="ECO:0000256" key="1">
    <source>
        <dbReference type="ARBA" id="ARBA00004196"/>
    </source>
</evidence>
<dbReference type="GO" id="GO:0046872">
    <property type="term" value="F:metal ion binding"/>
    <property type="evidence" value="ECO:0007669"/>
    <property type="project" value="UniProtKB-KW"/>
</dbReference>
<evidence type="ECO:0000256" key="3">
    <source>
        <dbReference type="ARBA" id="ARBA00022723"/>
    </source>
</evidence>
<evidence type="ECO:0000256" key="4">
    <source>
        <dbReference type="ARBA" id="ARBA00022729"/>
    </source>
</evidence>
<dbReference type="SUPFAM" id="SSF46626">
    <property type="entry name" value="Cytochrome c"/>
    <property type="match status" value="2"/>
</dbReference>
<dbReference type="Proteomes" id="UP000629098">
    <property type="component" value="Unassembled WGS sequence"/>
</dbReference>
<dbReference type="GO" id="GO:0009055">
    <property type="term" value="F:electron transfer activity"/>
    <property type="evidence" value="ECO:0007669"/>
    <property type="project" value="InterPro"/>
</dbReference>
<dbReference type="GO" id="GO:0004130">
    <property type="term" value="F:cytochrome-c peroxidase activity"/>
    <property type="evidence" value="ECO:0007669"/>
    <property type="project" value="TreeGrafter"/>
</dbReference>
<dbReference type="GO" id="GO:0030313">
    <property type="term" value="C:cell envelope"/>
    <property type="evidence" value="ECO:0007669"/>
    <property type="project" value="UniProtKB-SubCell"/>
</dbReference>
<dbReference type="PANTHER" id="PTHR30600">
    <property type="entry name" value="CYTOCHROME C PEROXIDASE-RELATED"/>
    <property type="match status" value="1"/>
</dbReference>
<dbReference type="InterPro" id="IPR009056">
    <property type="entry name" value="Cyt_c-like_dom"/>
</dbReference>
<evidence type="ECO:0000256" key="8">
    <source>
        <dbReference type="SAM" id="MobiDB-lite"/>
    </source>
</evidence>
<keyword evidence="3 7" id="KW-0479">Metal-binding</keyword>
<gene>
    <name evidence="11" type="ORF">ICL16_07100</name>
</gene>
<dbReference type="Pfam" id="PF03150">
    <property type="entry name" value="CCP_MauG"/>
    <property type="match status" value="2"/>
</dbReference>
<evidence type="ECO:0000256" key="5">
    <source>
        <dbReference type="ARBA" id="ARBA00023002"/>
    </source>
</evidence>
<sequence length="717" mass="78932">MSDVSTGPPIVTRLLRQWSRFSRKITLHITVAALVVILVLTGHTVSAQLRGEAPSQPLASLEGVPIPEPDNLNNFIKDKVAAIALGKSLFWDMQLGSDGIQSCASCHFHAGADNRSKNQLNPGLGNIFNIGGAPNYQLTVADYPFHKLADPNNRKSNVLSDSNDITGSQGVFKSRFVDVVVGSDKDNVTPEPDREFNVNGTNVRQVTGRNSPTTINAVFNFRNFWDGRAQNIFNGVNEWGLRDRNAFVLRANRPNRLADVRVRLKNSSLASQAVGPPLSAFETFAENDDIIAPFRVDVSETDNQVTVSRVNEPETIGTTVEATGTDDADESTQEASTNQSVRFRRFGRKLGKKLIALKPLAKQVVHPDDSVLGRYRAPDKGLNKTYDAMIQEAFQPEWWNSNIVVQINPNTGERTFIPKPNRPLTTTEYTLSEYNFSLFFGLAVQAYEATLVSDNAPIDQYLEGNTRALTNQQRRGLEIFENKGKCINCHGGAEFTNASVKNVQNERLERMEMGDGGEAVYDNGFYNIAVRPTQEDLGVGGTEPEEIGGKPLSESRLAQQGLFRQFLGIQPNIRVNRNQRVAVDGAFKTPGLRNVELTAPYFHNGGQLTLEQVVEFYNRGGDFNEQNIANLDPDIQRLGLSAQEKSDLVAFLKALTDERVRLEKAPFDHPQLFVPNGHPGNQNSVTNDGKGQATDQLLEIPAVGRNGGSGTPNFLAN</sequence>
<comment type="caution">
    <text evidence="11">The sequence shown here is derived from an EMBL/GenBank/DDBJ whole genome shotgun (WGS) entry which is preliminary data.</text>
</comment>
<dbReference type="InterPro" id="IPR051395">
    <property type="entry name" value="Cytochrome_c_Peroxidase/MauG"/>
</dbReference>
<evidence type="ECO:0000256" key="7">
    <source>
        <dbReference type="PROSITE-ProRule" id="PRU00433"/>
    </source>
</evidence>
<evidence type="ECO:0000313" key="12">
    <source>
        <dbReference type="Proteomes" id="UP000629098"/>
    </source>
</evidence>
<proteinExistence type="predicted"/>
<keyword evidence="2 7" id="KW-0349">Heme</keyword>
<feature type="region of interest" description="Disordered" evidence="8">
    <location>
        <begin position="671"/>
        <end position="691"/>
    </location>
</feature>
<keyword evidence="12" id="KW-1185">Reference proteome</keyword>
<protein>
    <submittedName>
        <fullName evidence="11">Cytochrome C peroxidase</fullName>
    </submittedName>
</protein>
<keyword evidence="11" id="KW-0575">Peroxidase</keyword>
<feature type="transmembrane region" description="Helical" evidence="9">
    <location>
        <begin position="25"/>
        <end position="45"/>
    </location>
</feature>
<evidence type="ECO:0000259" key="10">
    <source>
        <dbReference type="PROSITE" id="PS51007"/>
    </source>
</evidence>
<evidence type="ECO:0000256" key="6">
    <source>
        <dbReference type="ARBA" id="ARBA00023004"/>
    </source>
</evidence>
<keyword evidence="9" id="KW-0812">Transmembrane</keyword>
<dbReference type="InterPro" id="IPR004852">
    <property type="entry name" value="Di-haem_cyt_c_peroxidsae"/>
</dbReference>
<keyword evidence="9" id="KW-0472">Membrane</keyword>
<name>A0A8J6XFB4_9CYAN</name>
<feature type="domain" description="Cytochrome c" evidence="10">
    <location>
        <begin position="471"/>
        <end position="656"/>
    </location>
</feature>
<keyword evidence="4" id="KW-0732">Signal</keyword>
<dbReference type="EMBL" id="JACXAE010000029">
    <property type="protein sequence ID" value="MBD2771865.1"/>
    <property type="molecule type" value="Genomic_DNA"/>
</dbReference>
<evidence type="ECO:0000256" key="9">
    <source>
        <dbReference type="SAM" id="Phobius"/>
    </source>
</evidence>